<sequence length="54" mass="6113">MNAPLTHQQLKNLSHATTKKVLAGEGLQLTSRVLVCLFTPKLYSNGDYNYFCQR</sequence>
<protein>
    <submittedName>
        <fullName evidence="1">Uncharacterized protein</fullName>
    </submittedName>
</protein>
<proteinExistence type="predicted"/>
<reference evidence="1" key="1">
    <citation type="journal article" date="2021" name="Proc. Natl. Acad. Sci. U.S.A.">
        <title>A Catalog of Tens of Thousands of Viruses from Human Metagenomes Reveals Hidden Associations with Chronic Diseases.</title>
        <authorList>
            <person name="Tisza M.J."/>
            <person name="Buck C.B."/>
        </authorList>
    </citation>
    <scope>NUCLEOTIDE SEQUENCE</scope>
    <source>
        <strain evidence="1">CtXt06</strain>
    </source>
</reference>
<evidence type="ECO:0000313" key="1">
    <source>
        <dbReference type="EMBL" id="DAG02397.1"/>
    </source>
</evidence>
<name>A0A8S5V6S7_9CAUD</name>
<organism evidence="1">
    <name type="scientific">CrAss-like virus sp. ctXt06</name>
    <dbReference type="NCBI Taxonomy" id="2825837"/>
    <lineage>
        <taxon>Viruses</taxon>
        <taxon>Duplodnaviria</taxon>
        <taxon>Heunggongvirae</taxon>
        <taxon>Uroviricota</taxon>
        <taxon>Caudoviricetes</taxon>
        <taxon>Crassvirales</taxon>
    </lineage>
</organism>
<accession>A0A8S5V6S7</accession>
<dbReference type="EMBL" id="BK016209">
    <property type="protein sequence ID" value="DAG02397.1"/>
    <property type="molecule type" value="Genomic_DNA"/>
</dbReference>